<dbReference type="KEGG" id="echi:FKX85_00415"/>
<evidence type="ECO:0000313" key="1">
    <source>
        <dbReference type="EMBL" id="QDH77583.1"/>
    </source>
</evidence>
<dbReference type="Proteomes" id="UP000316614">
    <property type="component" value="Chromosome"/>
</dbReference>
<gene>
    <name evidence="1" type="ORF">FKX85_00415</name>
</gene>
<dbReference type="RefSeq" id="WP_141612865.1">
    <property type="nucleotide sequence ID" value="NZ_CP041253.1"/>
</dbReference>
<dbReference type="OrthoDB" id="981781at2"/>
<protein>
    <submittedName>
        <fullName evidence="1">Uncharacterized protein</fullName>
    </submittedName>
</protein>
<dbReference type="AlphaFoldDB" id="A0A514CCP7"/>
<evidence type="ECO:0000313" key="2">
    <source>
        <dbReference type="Proteomes" id="UP000316614"/>
    </source>
</evidence>
<reference evidence="1 2" key="1">
    <citation type="submission" date="2019-06" db="EMBL/GenBank/DDBJ databases">
        <title>Echinicola alkalisoli sp. nov. isolated from saline soil.</title>
        <authorList>
            <person name="Sun J.-Q."/>
            <person name="Xu L."/>
        </authorList>
    </citation>
    <scope>NUCLEOTIDE SEQUENCE [LARGE SCALE GENOMIC DNA]</scope>
    <source>
        <strain evidence="1 2">LN3S3</strain>
    </source>
</reference>
<name>A0A514CCP7_9BACT</name>
<dbReference type="EMBL" id="CP041253">
    <property type="protein sequence ID" value="QDH77583.1"/>
    <property type="molecule type" value="Genomic_DNA"/>
</dbReference>
<accession>A0A514CCP7</accession>
<organism evidence="1 2">
    <name type="scientific">Echinicola soli</name>
    <dbReference type="NCBI Taxonomy" id="2591634"/>
    <lineage>
        <taxon>Bacteria</taxon>
        <taxon>Pseudomonadati</taxon>
        <taxon>Bacteroidota</taxon>
        <taxon>Cytophagia</taxon>
        <taxon>Cytophagales</taxon>
        <taxon>Cyclobacteriaceae</taxon>
        <taxon>Echinicola</taxon>
    </lineage>
</organism>
<sequence>MSEEEYEMMDELYFVQPFTYLKEVLNWDDEELLTTLQGLYNKGLIKCLSEPDEEIFRDAEILENGKSYYYLATKKGLMEHNTL</sequence>
<keyword evidence="2" id="KW-1185">Reference proteome</keyword>
<proteinExistence type="predicted"/>